<keyword evidence="11 15" id="KW-0694">RNA-binding</keyword>
<feature type="region of interest" description="Disordered" evidence="17">
    <location>
        <begin position="537"/>
        <end position="564"/>
    </location>
</feature>
<keyword evidence="5" id="KW-0813">Transport</keyword>
<comment type="similarity">
    <text evidence="3">Belongs to the polyadenylate-binding protein type-1 family.</text>
</comment>
<feature type="compositionally biased region" description="Low complexity" evidence="17">
    <location>
        <begin position="21"/>
        <end position="37"/>
    </location>
</feature>
<evidence type="ECO:0000256" key="2">
    <source>
        <dbReference type="ARBA" id="ARBA00004496"/>
    </source>
</evidence>
<dbReference type="GO" id="GO:0005634">
    <property type="term" value="C:nucleus"/>
    <property type="evidence" value="ECO:0007669"/>
    <property type="project" value="UniProtKB-SubCell"/>
</dbReference>
<dbReference type="PROSITE" id="PS50102">
    <property type="entry name" value="RRM"/>
    <property type="match status" value="4"/>
</dbReference>
<evidence type="ECO:0000256" key="4">
    <source>
        <dbReference type="ARBA" id="ARBA00016348"/>
    </source>
</evidence>
<dbReference type="PANTHER" id="PTHR24012">
    <property type="entry name" value="RNA BINDING PROTEIN"/>
    <property type="match status" value="1"/>
</dbReference>
<dbReference type="InterPro" id="IPR002004">
    <property type="entry name" value="PABP_HYD_C"/>
</dbReference>
<comment type="subcellular location">
    <subcellularLocation>
        <location evidence="2">Cytoplasm</location>
    </subcellularLocation>
    <subcellularLocation>
        <location evidence="1">Nucleus</location>
    </subcellularLocation>
</comment>
<evidence type="ECO:0000256" key="1">
    <source>
        <dbReference type="ARBA" id="ARBA00004123"/>
    </source>
</evidence>
<dbReference type="EMBL" id="ML991802">
    <property type="protein sequence ID" value="KAF2233974.1"/>
    <property type="molecule type" value="Genomic_DNA"/>
</dbReference>
<evidence type="ECO:0000256" key="11">
    <source>
        <dbReference type="ARBA" id="ARBA00022884"/>
    </source>
</evidence>
<feature type="compositionally biased region" description="Polar residues" evidence="17">
    <location>
        <begin position="1"/>
        <end position="10"/>
    </location>
</feature>
<evidence type="ECO:0000256" key="9">
    <source>
        <dbReference type="ARBA" id="ARBA00022816"/>
    </source>
</evidence>
<dbReference type="CDD" id="cd12379">
    <property type="entry name" value="RRM2_I_PABPs"/>
    <property type="match status" value="1"/>
</dbReference>
<evidence type="ECO:0000256" key="5">
    <source>
        <dbReference type="ARBA" id="ARBA00022448"/>
    </source>
</evidence>
<dbReference type="FunFam" id="3.30.70.330:FF:000384">
    <property type="entry name" value="Polyadenylate-binding protein"/>
    <property type="match status" value="1"/>
</dbReference>
<evidence type="ECO:0000259" key="19">
    <source>
        <dbReference type="PROSITE" id="PS51309"/>
    </source>
</evidence>
<feature type="compositionally biased region" description="Polar residues" evidence="17">
    <location>
        <begin position="46"/>
        <end position="57"/>
    </location>
</feature>
<reference evidence="20" key="1">
    <citation type="journal article" date="2020" name="Stud. Mycol.">
        <title>101 Dothideomycetes genomes: a test case for predicting lifestyles and emergence of pathogens.</title>
        <authorList>
            <person name="Haridas S."/>
            <person name="Albert R."/>
            <person name="Binder M."/>
            <person name="Bloem J."/>
            <person name="Labutti K."/>
            <person name="Salamov A."/>
            <person name="Andreopoulos B."/>
            <person name="Baker S."/>
            <person name="Barry K."/>
            <person name="Bills G."/>
            <person name="Bluhm B."/>
            <person name="Cannon C."/>
            <person name="Castanera R."/>
            <person name="Culley D."/>
            <person name="Daum C."/>
            <person name="Ezra D."/>
            <person name="Gonzalez J."/>
            <person name="Henrissat B."/>
            <person name="Kuo A."/>
            <person name="Liang C."/>
            <person name="Lipzen A."/>
            <person name="Lutzoni F."/>
            <person name="Magnuson J."/>
            <person name="Mondo S."/>
            <person name="Nolan M."/>
            <person name="Ohm R."/>
            <person name="Pangilinan J."/>
            <person name="Park H.-J."/>
            <person name="Ramirez L."/>
            <person name="Alfaro M."/>
            <person name="Sun H."/>
            <person name="Tritt A."/>
            <person name="Yoshinaga Y."/>
            <person name="Zwiers L.-H."/>
            <person name="Turgeon B."/>
            <person name="Goodwin S."/>
            <person name="Spatafora J."/>
            <person name="Crous P."/>
            <person name="Grigoriev I."/>
        </authorList>
    </citation>
    <scope>NUCLEOTIDE SEQUENCE</scope>
    <source>
        <strain evidence="20">Tuck. ex Michener</strain>
    </source>
</reference>
<evidence type="ECO:0000256" key="15">
    <source>
        <dbReference type="PROSITE-ProRule" id="PRU00176"/>
    </source>
</evidence>
<feature type="compositionally biased region" description="Basic and acidic residues" evidence="17">
    <location>
        <begin position="405"/>
        <end position="419"/>
    </location>
</feature>
<keyword evidence="10" id="KW-0810">Translation regulation</keyword>
<dbReference type="GO" id="GO:0003723">
    <property type="term" value="F:RNA binding"/>
    <property type="evidence" value="ECO:0007669"/>
    <property type="project" value="UniProtKB-UniRule"/>
</dbReference>
<evidence type="ECO:0000313" key="20">
    <source>
        <dbReference type="EMBL" id="KAF2233974.1"/>
    </source>
</evidence>
<feature type="region of interest" description="Disordered" evidence="17">
    <location>
        <begin position="629"/>
        <end position="704"/>
    </location>
</feature>
<dbReference type="InterPro" id="IPR012677">
    <property type="entry name" value="Nucleotide-bd_a/b_plait_sf"/>
</dbReference>
<keyword evidence="7" id="KW-0507">mRNA processing</keyword>
<feature type="domain" description="RRM" evidence="18">
    <location>
        <begin position="346"/>
        <end position="479"/>
    </location>
</feature>
<dbReference type="GO" id="GO:0051028">
    <property type="term" value="P:mRNA transport"/>
    <property type="evidence" value="ECO:0007669"/>
    <property type="project" value="UniProtKB-KW"/>
</dbReference>
<feature type="region of interest" description="Disordered" evidence="17">
    <location>
        <begin position="1"/>
        <end position="57"/>
    </location>
</feature>
<dbReference type="SMART" id="SM00361">
    <property type="entry name" value="RRM_1"/>
    <property type="match status" value="3"/>
</dbReference>
<dbReference type="CDD" id="cd12381">
    <property type="entry name" value="RRM4_I_PABPs"/>
    <property type="match status" value="1"/>
</dbReference>
<accession>A0A6A6H787</accession>
<gene>
    <name evidence="20" type="ORF">EV356DRAFT_447340</name>
</gene>
<dbReference type="GO" id="GO:0006417">
    <property type="term" value="P:regulation of translation"/>
    <property type="evidence" value="ECO:0007669"/>
    <property type="project" value="UniProtKB-KW"/>
</dbReference>
<comment type="function">
    <text evidence="13">Binds the poly(A) tail of mRNA. Appears to be an important mediator of the multiple roles of the poly(A) tail in mRNA biogenesis, stability and translation. In the nucleus, involved in both mRNA cleavage and polyadenylation. Is also required for efficient mRNA export to the cytoplasm. Acts in concert with a poly(A)-specific nuclease (PAN) to affect poly(A) tail shortening, which may occur concomitantly with either nucleocytoplasmic mRNA transport or translational initiation. In the cytoplasm, stimulates translation initiation and regulates mRNA decay through translation termination-coupled poly(A) shortening, probably mediated by PAN.</text>
</comment>
<protein>
    <recommendedName>
        <fullName evidence="4">Polyadenylate-binding protein, cytoplasmic and nuclear</fullName>
    </recommendedName>
    <alternativeName>
        <fullName evidence="14">Polyadenylate tail-binding protein</fullName>
    </alternativeName>
</protein>
<dbReference type="Pfam" id="PF00658">
    <property type="entry name" value="MLLE"/>
    <property type="match status" value="1"/>
</dbReference>
<dbReference type="CDD" id="cd12380">
    <property type="entry name" value="RRM3_I_PABPs"/>
    <property type="match status" value="1"/>
</dbReference>
<proteinExistence type="inferred from homology"/>
<dbReference type="CDD" id="cd12378">
    <property type="entry name" value="RRM1_I_PABPs"/>
    <property type="match status" value="1"/>
</dbReference>
<feature type="coiled-coil region" evidence="16">
    <location>
        <begin position="315"/>
        <end position="342"/>
    </location>
</feature>
<evidence type="ECO:0000256" key="12">
    <source>
        <dbReference type="ARBA" id="ARBA00023242"/>
    </source>
</evidence>
<evidence type="ECO:0000256" key="3">
    <source>
        <dbReference type="ARBA" id="ARBA00008557"/>
    </source>
</evidence>
<evidence type="ECO:0000256" key="6">
    <source>
        <dbReference type="ARBA" id="ARBA00022490"/>
    </source>
</evidence>
<organism evidence="20 21">
    <name type="scientific">Viridothelium virens</name>
    <name type="common">Speckled blister lichen</name>
    <name type="synonym">Trypethelium virens</name>
    <dbReference type="NCBI Taxonomy" id="1048519"/>
    <lineage>
        <taxon>Eukaryota</taxon>
        <taxon>Fungi</taxon>
        <taxon>Dikarya</taxon>
        <taxon>Ascomycota</taxon>
        <taxon>Pezizomycotina</taxon>
        <taxon>Dothideomycetes</taxon>
        <taxon>Dothideomycetes incertae sedis</taxon>
        <taxon>Trypetheliales</taxon>
        <taxon>Trypetheliaceae</taxon>
        <taxon>Viridothelium</taxon>
    </lineage>
</organism>
<dbReference type="SUPFAM" id="SSF54928">
    <property type="entry name" value="RNA-binding domain, RBD"/>
    <property type="match status" value="3"/>
</dbReference>
<dbReference type="InterPro" id="IPR045305">
    <property type="entry name" value="RRM2_I_PABPs"/>
</dbReference>
<dbReference type="FunFam" id="1.10.1900.10:FF:000004">
    <property type="entry name" value="Polyadenylate-binding protein"/>
    <property type="match status" value="1"/>
</dbReference>
<feature type="domain" description="RRM" evidence="18">
    <location>
        <begin position="61"/>
        <end position="139"/>
    </location>
</feature>
<feature type="domain" description="PABC" evidence="19">
    <location>
        <begin position="687"/>
        <end position="764"/>
    </location>
</feature>
<dbReference type="FunFam" id="3.30.70.330:FF:000355">
    <property type="entry name" value="Polyadenylate-binding protein"/>
    <property type="match status" value="1"/>
</dbReference>
<evidence type="ECO:0000256" key="17">
    <source>
        <dbReference type="SAM" id="MobiDB-lite"/>
    </source>
</evidence>
<evidence type="ECO:0000256" key="8">
    <source>
        <dbReference type="ARBA" id="ARBA00022737"/>
    </source>
</evidence>
<dbReference type="InterPro" id="IPR000504">
    <property type="entry name" value="RRM_dom"/>
</dbReference>
<dbReference type="Pfam" id="PF00076">
    <property type="entry name" value="RRM_1"/>
    <property type="match status" value="5"/>
</dbReference>
<dbReference type="Proteomes" id="UP000800092">
    <property type="component" value="Unassembled WGS sequence"/>
</dbReference>
<keyword evidence="21" id="KW-1185">Reference proteome</keyword>
<evidence type="ECO:0000256" key="16">
    <source>
        <dbReference type="SAM" id="Coils"/>
    </source>
</evidence>
<dbReference type="GO" id="GO:0010494">
    <property type="term" value="C:cytoplasmic stress granule"/>
    <property type="evidence" value="ECO:0007669"/>
    <property type="project" value="UniProtKB-ARBA"/>
</dbReference>
<evidence type="ECO:0000256" key="13">
    <source>
        <dbReference type="ARBA" id="ARBA00024761"/>
    </source>
</evidence>
<dbReference type="InterPro" id="IPR035979">
    <property type="entry name" value="RBD_domain_sf"/>
</dbReference>
<dbReference type="SMART" id="SM00517">
    <property type="entry name" value="PolyA"/>
    <property type="match status" value="1"/>
</dbReference>
<evidence type="ECO:0000313" key="21">
    <source>
        <dbReference type="Proteomes" id="UP000800092"/>
    </source>
</evidence>
<sequence length="790" mass="85149">MSDFAATTATEAKPTSPGPDAAGANGTTVNTNVANNAPASEGNEVPTPTSAAPSNVHSNSASLYVGELDPSVTEAMLFELFSSIGQVASIRVCRDAVTRRSLGYAYVNYNSAADGERALEELNYTLIKGKPCRIMWSQRDPALRKTGQGNVFIKNLDGAIDNKALHDTFAAFGNILSCKVAVDELGNSKGYGFVHYETAEAANNAIKHVNGMLLNEKKVFVGHHIPKKDRMSKFEEMKANFTNVYVKNVDTEVTDDDFTKLFEGIGEVTSASLAHDQETGKSRGFGFVNYVRHEDAARAVDELHEKDFHGQKLYVGRAQKKHEREEELRKQYEAARVEKQSKYQGVNLYIKNLEDDIDDEKLREIFAAFGTITSAKVMRDSTPIDRAASEKEESQKEENEEEAEQEGKDKENKKDEKDIEELTKDMDKVTIKGEKRVLGKSKGFGFVCFSNPDEATKAVTEMNQKMVHGKPLYVALAQRKDVRKSQLEASIQARNTVRMQQAAAAAGMPNQQFMPPQMFFGPGTQQFMQPPRGMPFPQGMPNQGGRGFPQGVPPQQGGRGGPGAQQIPQNMYGIPPNMAAGGFPPGAYGSPNYMQIASAMGRGGAGGRGGPMMPGMPGAMPPNMLPTMRGGAGFGQQQQQQQQGGRGGSMPMGAGGRPGQVPSMPGMGAGRGIPGQMGGPGGPSGSPSGIDLGALNSAPSTQQKQMIGEALYPKIHDQQPELAGKITGMLLEMDNEELMNLLSDDILLRGKVDEALRVYDEYMKKKKEEGQDASGPEINGEGAGEASTEA</sequence>
<keyword evidence="8" id="KW-0677">Repeat</keyword>
<dbReference type="PROSITE" id="PS51309">
    <property type="entry name" value="PABC"/>
    <property type="match status" value="1"/>
</dbReference>
<dbReference type="Gene3D" id="1.10.1900.10">
    <property type="entry name" value="c-terminal domain of poly(a) binding protein"/>
    <property type="match status" value="1"/>
</dbReference>
<feature type="compositionally biased region" description="Basic and acidic residues" evidence="17">
    <location>
        <begin position="380"/>
        <end position="397"/>
    </location>
</feature>
<evidence type="ECO:0000256" key="7">
    <source>
        <dbReference type="ARBA" id="ARBA00022664"/>
    </source>
</evidence>
<dbReference type="FunFam" id="3.30.70.330:FF:000003">
    <property type="entry name" value="Polyadenylate-binding protein"/>
    <property type="match status" value="1"/>
</dbReference>
<keyword evidence="12" id="KW-0539">Nucleus</keyword>
<dbReference type="AlphaFoldDB" id="A0A6A6H787"/>
<evidence type="ECO:0000256" key="10">
    <source>
        <dbReference type="ARBA" id="ARBA00022845"/>
    </source>
</evidence>
<dbReference type="OrthoDB" id="19742at2759"/>
<dbReference type="GO" id="GO:0006397">
    <property type="term" value="P:mRNA processing"/>
    <property type="evidence" value="ECO:0007669"/>
    <property type="project" value="UniProtKB-KW"/>
</dbReference>
<dbReference type="SUPFAM" id="SSF63570">
    <property type="entry name" value="PABC (PABP) domain"/>
    <property type="match status" value="1"/>
</dbReference>
<evidence type="ECO:0000259" key="18">
    <source>
        <dbReference type="PROSITE" id="PS50102"/>
    </source>
</evidence>
<keyword evidence="9" id="KW-0509">mRNA transport</keyword>
<feature type="region of interest" description="Disordered" evidence="17">
    <location>
        <begin position="766"/>
        <end position="790"/>
    </location>
</feature>
<dbReference type="InterPro" id="IPR034364">
    <property type="entry name" value="PABP_RRM1"/>
</dbReference>
<feature type="compositionally biased region" description="Gly residues" evidence="17">
    <location>
        <begin position="667"/>
        <end position="684"/>
    </location>
</feature>
<feature type="region of interest" description="Disordered" evidence="17">
    <location>
        <begin position="380"/>
        <end position="419"/>
    </location>
</feature>
<feature type="domain" description="RRM" evidence="18">
    <location>
        <begin position="149"/>
        <end position="226"/>
    </location>
</feature>
<feature type="compositionally biased region" description="Gly residues" evidence="17">
    <location>
        <begin position="644"/>
        <end position="658"/>
    </location>
</feature>
<dbReference type="SMART" id="SM00360">
    <property type="entry name" value="RRM"/>
    <property type="match status" value="4"/>
</dbReference>
<feature type="domain" description="RRM" evidence="18">
    <location>
        <begin position="242"/>
        <end position="320"/>
    </location>
</feature>
<evidence type="ECO:0000256" key="14">
    <source>
        <dbReference type="ARBA" id="ARBA00030979"/>
    </source>
</evidence>
<keyword evidence="16" id="KW-0175">Coiled coil</keyword>
<name>A0A6A6H787_VIRVR</name>
<dbReference type="Gene3D" id="3.30.70.330">
    <property type="match status" value="4"/>
</dbReference>
<dbReference type="InterPro" id="IPR036053">
    <property type="entry name" value="PABP-dom"/>
</dbReference>
<keyword evidence="6" id="KW-0963">Cytoplasm</keyword>
<dbReference type="InterPro" id="IPR003954">
    <property type="entry name" value="RRM_euk-type"/>
</dbReference>